<feature type="region of interest" description="Disordered" evidence="6">
    <location>
        <begin position="2005"/>
        <end position="2028"/>
    </location>
</feature>
<feature type="repeat" description="CSPG" evidence="5">
    <location>
        <begin position="1444"/>
        <end position="1543"/>
    </location>
</feature>
<evidence type="ECO:0000256" key="1">
    <source>
        <dbReference type="ARBA" id="ARBA00022729"/>
    </source>
</evidence>
<keyword evidence="7" id="KW-0472">Membrane</keyword>
<feature type="repeat" description="CSPG" evidence="5">
    <location>
        <begin position="952"/>
        <end position="1052"/>
    </location>
</feature>
<reference evidence="9" key="2">
    <citation type="submission" date="2004-02" db="EMBL/GenBank/DDBJ databases">
        <authorList>
            <consortium name="Genoscope"/>
            <consortium name="Whitehead Institute Centre for Genome Research"/>
        </authorList>
    </citation>
    <scope>NUCLEOTIDE SEQUENCE</scope>
</reference>
<dbReference type="EMBL" id="CAAE01014555">
    <property type="protein sequence ID" value="CAF98402.1"/>
    <property type="molecule type" value="Genomic_DNA"/>
</dbReference>
<feature type="transmembrane region" description="Helical" evidence="7">
    <location>
        <begin position="1974"/>
        <end position="1999"/>
    </location>
</feature>
<keyword evidence="7" id="KW-1133">Transmembrane helix</keyword>
<evidence type="ECO:0000256" key="7">
    <source>
        <dbReference type="SAM" id="Phobius"/>
    </source>
</evidence>
<dbReference type="PROSITE" id="PS50025">
    <property type="entry name" value="LAM_G_DOMAIN"/>
    <property type="match status" value="2"/>
</dbReference>
<evidence type="ECO:0000259" key="8">
    <source>
        <dbReference type="PROSITE" id="PS50025"/>
    </source>
</evidence>
<evidence type="ECO:0000256" key="6">
    <source>
        <dbReference type="SAM" id="MobiDB-lite"/>
    </source>
</evidence>
<feature type="repeat" description="CSPG" evidence="5">
    <location>
        <begin position="1576"/>
        <end position="1667"/>
    </location>
</feature>
<sequence length="2067" mass="230305">MGAGEVTLTSSQEVQLNNLLDHQISLTLQDGQLTMTIDEFFPTYVPVTDDGEQLNIDQGIWLGGTGELDTPYLSNGIPPFRGCISEVKFESHQFDILSTAFKQCHDTKELCSSEFQASDGEATSFSTPDSFVSFPTWSGANGAPRALEFLMKTTIEDALLVFHPGREKDFFAIGVVKGFLKGMVDSGNGVEVLDNNQVHLDDDQWHRVTVQIRQDSFTINVDSQSASLPLDPSQTLDLVGNLYMGGIQGKMKEVFRDSGSLVRIEEEMTTESFIGCFGEIKVNQKHRSLQDALVTKDVHVKCEGEDYDYSSYYDIDATTNSPTVQIRYVDFDPNEQHCYTTEETPEMFRNVRKLLDVTPLLVTEGGDVLIEINHLKPTFDLGAAGVHQSEIVFTLENDPWYGLVDINTSTRHMQKFTLLDISNNKIKYMHDANERHPDQIHLQVAVHTNSYLPECLKAPREYVLPVEIIPLNDQTQLGTEEITITENGRTFLLPNIIKITDSDTRCDELEVIITSELPAEVGYFEKDQQPGRRISEFSCRDLNDRNIFFVHRGGTPDEITLNVSDSQSLSHSTTLKLSVTPPHITIVINNGLVLSQGSNSSLSIQNLGALARPRNGDLVYNITQPLRYGELQKMTSNGVYKQITTFHQSDLERGRLRYVSTDSSDQEDVLADLIQFDIHLGQFTLWNNSFLVKIIPATVKISNLVVLEIQNDEEQTIGLTELQAETKNEHAPVRVVDKVFNVARYSQRLLTTDVIRFKDDDSGFNDSQIVYAREGILSGNIVSASDPSQPLFRFTQADLRDKNVLFVHHGADRERFSLQVSDGFHKTTTLLQIQAGEPYLHIVNNTIIVIDHGSTKTLNTTLLSADTNMDIRADSDIRFLIMSPPSDGRIIVSGIEASEFTQEDLKKGVVSYEHNYESLRSKDSFSFTVKAGGHSEDGTFRIKIFKQAYLSEPEVMTNEVIISYEGEHTIISQDHLKVEQADILPTEMVFTIKSPPYHGHVVKLTNSSDPTATPVLDYIHSFTQEDIDQGRILYVSAFVQGRDVFIVDVSNGFTTVEDLHISVDIVPRLIPVQTFNFTVKEGSYRPLNAEIINISHPFYSLVNIEFFVEESPQHGNIRDLNGSEPTYFTWKEMQLGHIYYVHDGTESTEDSFTLSASAYEIDRRSLPFAISVTVTPVNDEPPKLTRNTGLEVLAGEEADITSSMLNTEDADTPVEELVYNLEALTSGMVAFKESPEEGIFNFTQSHINKGEVIFIHQGKESGGFSFTVTDGQHTTPLYQFVVTARPLTITMVTQEELVVFPGKRQPITSANVGAVTNEDGNEISYSLIRPPRLGRLILASDRNQYEEITLFSQTQLESGVVYYEHQIPEEPFWVAKDSIELALSSQPAPDLESGVVYYEHQIPEEPFWVAKDSIELALSSQPAPDVRHILPIVISFYAAHSNVSSQLWKNKGLEIVQGQRKAIDVSILDASNLLASLPEAQRSDADVVFELKRFPDHGRVTVEGQDLPRNAPRFTQRDVTGGHLEYLHDDSPASFDSFTFQARLKSDVHVLGSPAESVVLEEIFNISVKRRGSEPPEVVATDILLEVLQGSVTVLTQRHLNTQDEDSPPDEVFFKVTKAPTNGKLVHSLTMEAMSEFTQDMVNRGQVGFYNNGSLDDGFVEFIVSDGRHQTEPHSFHIFVLARTLILEKAPEIKVKQGDDETLVTEEMLKATTRGTKEEDILYRITSVPKYAAIMVDRQPTSAFTQKQIREGRVSVRFVKSTSPRDSIAFVARSQAANVSSVLNITVEPLVNIAQDPLLPQGALVQLDKKLLDATALANKTKSSPMFKVIQQPKGARFVRSGNPGAGQPVDLFSQKDLDESRVAMEILNDSSAQQDEARFLLKAHGVPPAECVLPFQTAPYNASGVYPATLLRTPSEDPSRGSIVPPRVGGTNASPNGPRWGGNVDRTNREGPTNTPADANPHGKPHVGRQNNFWSILIPILVVLLILLLAAIVAYYLIRKNKTGKHNVQTAASKPKNGEVAGSETFRKTDQANNIPMSNMDSKDADPELLQHCRTNPALKKNQYWV</sequence>
<dbReference type="GO" id="GO:0009653">
    <property type="term" value="P:anatomical structure morphogenesis"/>
    <property type="evidence" value="ECO:0007669"/>
    <property type="project" value="TreeGrafter"/>
</dbReference>
<dbReference type="SUPFAM" id="SSF49899">
    <property type="entry name" value="Concanavalin A-like lectins/glucanases"/>
    <property type="match status" value="2"/>
</dbReference>
<dbReference type="PANTHER" id="PTHR45739">
    <property type="entry name" value="MATRIX PROTEIN, PUTATIVE-RELATED"/>
    <property type="match status" value="1"/>
</dbReference>
<dbReference type="SMART" id="SM00282">
    <property type="entry name" value="LamG"/>
    <property type="match status" value="1"/>
</dbReference>
<feature type="domain" description="Laminin G" evidence="8">
    <location>
        <begin position="121"/>
        <end position="302"/>
    </location>
</feature>
<evidence type="ECO:0000313" key="9">
    <source>
        <dbReference type="EMBL" id="CAF98402.1"/>
    </source>
</evidence>
<evidence type="ECO:0000256" key="2">
    <source>
        <dbReference type="ARBA" id="ARBA00022737"/>
    </source>
</evidence>
<feature type="repeat" description="CSPG" evidence="5">
    <location>
        <begin position="1288"/>
        <end position="1384"/>
    </location>
</feature>
<feature type="repeat" description="CSPG" evidence="5">
    <location>
        <begin position="1068"/>
        <end position="1157"/>
    </location>
</feature>
<dbReference type="KEGG" id="tng:GSTEN00016083G001"/>
<feature type="repeat" description="CSPG" evidence="5">
    <location>
        <begin position="473"/>
        <end position="566"/>
    </location>
</feature>
<dbReference type="OrthoDB" id="9026019at2759"/>
<proteinExistence type="predicted"/>
<feature type="region of interest" description="Disordered" evidence="6">
    <location>
        <begin position="1912"/>
        <end position="1966"/>
    </location>
</feature>
<accession>Q4SLT0</accession>
<evidence type="ECO:0000256" key="3">
    <source>
        <dbReference type="ARBA" id="ARBA00023180"/>
    </source>
</evidence>
<dbReference type="CDD" id="cd00110">
    <property type="entry name" value="LamG"/>
    <property type="match status" value="2"/>
</dbReference>
<feature type="repeat" description="CSPG" evidence="5">
    <location>
        <begin position="839"/>
        <end position="930"/>
    </location>
</feature>
<comment type="caution">
    <text evidence="4">Lacks conserved residue(s) required for the propagation of feature annotation.</text>
</comment>
<dbReference type="InterPro" id="IPR039005">
    <property type="entry name" value="CSPG_rpt"/>
</dbReference>
<reference evidence="9" key="1">
    <citation type="journal article" date="2004" name="Nature">
        <title>Genome duplication in the teleost fish Tetraodon nigroviridis reveals the early vertebrate proto-karyotype.</title>
        <authorList>
            <person name="Jaillon O."/>
            <person name="Aury J.-M."/>
            <person name="Brunet F."/>
            <person name="Petit J.-L."/>
            <person name="Stange-Thomann N."/>
            <person name="Mauceli E."/>
            <person name="Bouneau L."/>
            <person name="Fischer C."/>
            <person name="Ozouf-Costaz C."/>
            <person name="Bernot A."/>
            <person name="Nicaud S."/>
            <person name="Jaffe D."/>
            <person name="Fisher S."/>
            <person name="Lutfalla G."/>
            <person name="Dossat C."/>
            <person name="Segurens B."/>
            <person name="Dasilva C."/>
            <person name="Salanoubat M."/>
            <person name="Levy M."/>
            <person name="Boudet N."/>
            <person name="Castellano S."/>
            <person name="Anthouard V."/>
            <person name="Jubin C."/>
            <person name="Castelli V."/>
            <person name="Katinka M."/>
            <person name="Vacherie B."/>
            <person name="Biemont C."/>
            <person name="Skalli Z."/>
            <person name="Cattolico L."/>
            <person name="Poulain J."/>
            <person name="De Berardinis V."/>
            <person name="Cruaud C."/>
            <person name="Duprat S."/>
            <person name="Brottier P."/>
            <person name="Coutanceau J.-P."/>
            <person name="Gouzy J."/>
            <person name="Parra G."/>
            <person name="Lardier G."/>
            <person name="Chapple C."/>
            <person name="McKernan K.J."/>
            <person name="McEwan P."/>
            <person name="Bosak S."/>
            <person name="Kellis M."/>
            <person name="Volff J.-N."/>
            <person name="Guigo R."/>
            <person name="Zody M.C."/>
            <person name="Mesirov J."/>
            <person name="Lindblad-Toh K."/>
            <person name="Birren B."/>
            <person name="Nusbaum C."/>
            <person name="Kahn D."/>
            <person name="Robinson-Rechavi M."/>
            <person name="Laudet V."/>
            <person name="Schachter V."/>
            <person name="Quetier F."/>
            <person name="Saurin W."/>
            <person name="Scarpelli C."/>
            <person name="Wincker P."/>
            <person name="Lander E.S."/>
            <person name="Weissenbach J."/>
            <person name="Roest Crollius H."/>
        </authorList>
    </citation>
    <scope>NUCLEOTIDE SEQUENCE [LARGE SCALE GENOMIC DNA]</scope>
</reference>
<protein>
    <submittedName>
        <fullName evidence="9">(spotted green pufferfish) hypothetical protein</fullName>
    </submittedName>
</protein>
<dbReference type="PROSITE" id="PS51854">
    <property type="entry name" value="CSPG"/>
    <property type="match status" value="11"/>
</dbReference>
<dbReference type="InterPro" id="IPR013320">
    <property type="entry name" value="ConA-like_dom_sf"/>
</dbReference>
<feature type="repeat" description="CSPG" evidence="5">
    <location>
        <begin position="1181"/>
        <end position="1271"/>
    </location>
</feature>
<evidence type="ECO:0000256" key="5">
    <source>
        <dbReference type="PROSITE-ProRule" id="PRU01201"/>
    </source>
</evidence>
<gene>
    <name evidence="9" type="ORF">GSTENG00016083001</name>
</gene>
<comment type="caution">
    <text evidence="9">The sequence shown here is derived from an EMBL/GenBank/DDBJ whole genome shotgun (WGS) entry which is preliminary data.</text>
</comment>
<organism evidence="9">
    <name type="scientific">Tetraodon nigroviridis</name>
    <name type="common">Spotted green pufferfish</name>
    <name type="synonym">Chelonodon nigroviridis</name>
    <dbReference type="NCBI Taxonomy" id="99883"/>
    <lineage>
        <taxon>Eukaryota</taxon>
        <taxon>Metazoa</taxon>
        <taxon>Chordata</taxon>
        <taxon>Craniata</taxon>
        <taxon>Vertebrata</taxon>
        <taxon>Euteleostomi</taxon>
        <taxon>Actinopterygii</taxon>
        <taxon>Neopterygii</taxon>
        <taxon>Teleostei</taxon>
        <taxon>Neoteleostei</taxon>
        <taxon>Acanthomorphata</taxon>
        <taxon>Eupercaria</taxon>
        <taxon>Tetraodontiformes</taxon>
        <taxon>Tetradontoidea</taxon>
        <taxon>Tetraodontidae</taxon>
        <taxon>Tetraodon</taxon>
    </lineage>
</organism>
<keyword evidence="2" id="KW-0677">Repeat</keyword>
<feature type="domain" description="Laminin G" evidence="8">
    <location>
        <begin position="1"/>
        <end position="111"/>
    </location>
</feature>
<dbReference type="Pfam" id="PF02210">
    <property type="entry name" value="Laminin_G_2"/>
    <property type="match status" value="2"/>
</dbReference>
<keyword evidence="7" id="KW-0812">Transmembrane</keyword>
<dbReference type="Pfam" id="PF16184">
    <property type="entry name" value="Cadherin_3"/>
    <property type="match status" value="12"/>
</dbReference>
<dbReference type="InterPro" id="IPR001791">
    <property type="entry name" value="Laminin_G"/>
</dbReference>
<keyword evidence="3" id="KW-0325">Glycoprotein</keyword>
<name>Q4SLT0_TETNG</name>
<dbReference type="Gene3D" id="2.60.120.200">
    <property type="match status" value="2"/>
</dbReference>
<keyword evidence="1" id="KW-0732">Signal</keyword>
<feature type="repeat" description="CSPG" evidence="5">
    <location>
        <begin position="731"/>
        <end position="823"/>
    </location>
</feature>
<evidence type="ECO:0000256" key="4">
    <source>
        <dbReference type="PROSITE-ProRule" id="PRU00122"/>
    </source>
</evidence>
<dbReference type="PANTHER" id="PTHR45739:SF13">
    <property type="entry name" value="CHONDROITIN SULFATE PROTEOGLYCAN 4"/>
    <property type="match status" value="1"/>
</dbReference>
<feature type="repeat" description="CSPG" evidence="5">
    <location>
        <begin position="351"/>
        <end position="445"/>
    </location>
</feature>
<feature type="repeat" description="CSPG" evidence="5">
    <location>
        <begin position="583"/>
        <end position="679"/>
    </location>
</feature>
<dbReference type="InterPro" id="IPR051561">
    <property type="entry name" value="FRAS1_ECM"/>
</dbReference>